<feature type="non-terminal residue" evidence="2">
    <location>
        <position position="1"/>
    </location>
</feature>
<dbReference type="AlphaFoldDB" id="X0VKY1"/>
<evidence type="ECO:0000259" key="1">
    <source>
        <dbReference type="Pfam" id="PF00534"/>
    </source>
</evidence>
<protein>
    <recommendedName>
        <fullName evidence="1">Glycosyl transferase family 1 domain-containing protein</fullName>
    </recommendedName>
</protein>
<dbReference type="InterPro" id="IPR050194">
    <property type="entry name" value="Glycosyltransferase_grp1"/>
</dbReference>
<evidence type="ECO:0000313" key="2">
    <source>
        <dbReference type="EMBL" id="GAG18915.1"/>
    </source>
</evidence>
<sequence>PIVMRVPDYNLMCAELHFLSDSRVCTECLERGYGRALRHRCLKGSLAATAARVASMYVHKWLRIYEHVDLFITPSVFLRNMMIRAGYDADRIVHLPSFYPGQVKSTEQTVEDDYILYFGRVAPEKGIDTLIRAMSMVDRDARLVIAGSDVDGTQAELEQLCADLDLPNVQFVGFQEREALDDLIERCLFTVVPSRWYDNSPMAILESFAYSKPVIASNIGGIPEQISDGCGLLFEPQDPEDLAQQMNLLLHDSEARA</sequence>
<dbReference type="EMBL" id="BARS01036789">
    <property type="protein sequence ID" value="GAG18915.1"/>
    <property type="molecule type" value="Genomic_DNA"/>
</dbReference>
<proteinExistence type="predicted"/>
<dbReference type="PANTHER" id="PTHR45947:SF13">
    <property type="entry name" value="TRANSFERASE"/>
    <property type="match status" value="1"/>
</dbReference>
<dbReference type="PANTHER" id="PTHR45947">
    <property type="entry name" value="SULFOQUINOVOSYL TRANSFERASE SQD2"/>
    <property type="match status" value="1"/>
</dbReference>
<dbReference type="Gene3D" id="3.40.50.2000">
    <property type="entry name" value="Glycogen Phosphorylase B"/>
    <property type="match status" value="1"/>
</dbReference>
<dbReference type="Pfam" id="PF00534">
    <property type="entry name" value="Glycos_transf_1"/>
    <property type="match status" value="1"/>
</dbReference>
<dbReference type="GO" id="GO:0016757">
    <property type="term" value="F:glycosyltransferase activity"/>
    <property type="evidence" value="ECO:0007669"/>
    <property type="project" value="InterPro"/>
</dbReference>
<dbReference type="InterPro" id="IPR001296">
    <property type="entry name" value="Glyco_trans_1"/>
</dbReference>
<organism evidence="2">
    <name type="scientific">marine sediment metagenome</name>
    <dbReference type="NCBI Taxonomy" id="412755"/>
    <lineage>
        <taxon>unclassified sequences</taxon>
        <taxon>metagenomes</taxon>
        <taxon>ecological metagenomes</taxon>
    </lineage>
</organism>
<name>X0VKY1_9ZZZZ</name>
<feature type="non-terminal residue" evidence="2">
    <location>
        <position position="257"/>
    </location>
</feature>
<dbReference type="CDD" id="cd03801">
    <property type="entry name" value="GT4_PimA-like"/>
    <property type="match status" value="1"/>
</dbReference>
<dbReference type="SUPFAM" id="SSF53756">
    <property type="entry name" value="UDP-Glycosyltransferase/glycogen phosphorylase"/>
    <property type="match status" value="1"/>
</dbReference>
<reference evidence="2" key="1">
    <citation type="journal article" date="2014" name="Front. Microbiol.">
        <title>High frequency of phylogenetically diverse reductive dehalogenase-homologous genes in deep subseafloor sedimentary metagenomes.</title>
        <authorList>
            <person name="Kawai M."/>
            <person name="Futagami T."/>
            <person name="Toyoda A."/>
            <person name="Takaki Y."/>
            <person name="Nishi S."/>
            <person name="Hori S."/>
            <person name="Arai W."/>
            <person name="Tsubouchi T."/>
            <person name="Morono Y."/>
            <person name="Uchiyama I."/>
            <person name="Ito T."/>
            <person name="Fujiyama A."/>
            <person name="Inagaki F."/>
            <person name="Takami H."/>
        </authorList>
    </citation>
    <scope>NUCLEOTIDE SEQUENCE</scope>
    <source>
        <strain evidence="2">Expedition CK06-06</strain>
    </source>
</reference>
<accession>X0VKY1</accession>
<gene>
    <name evidence="2" type="ORF">S01H1_56492</name>
</gene>
<comment type="caution">
    <text evidence="2">The sequence shown here is derived from an EMBL/GenBank/DDBJ whole genome shotgun (WGS) entry which is preliminary data.</text>
</comment>
<feature type="domain" description="Glycosyl transferase family 1" evidence="1">
    <location>
        <begin position="109"/>
        <end position="256"/>
    </location>
</feature>